<evidence type="ECO:0000313" key="2">
    <source>
        <dbReference type="EMBL" id="EZF55356.1"/>
    </source>
</evidence>
<accession>A0A022WB39</accession>
<gene>
    <name evidence="2" type="ORF">H103_02060</name>
</gene>
<organism evidence="2">
    <name type="scientific">Trichophyton rubrum CBS 288.86</name>
    <dbReference type="NCBI Taxonomy" id="1215330"/>
    <lineage>
        <taxon>Eukaryota</taxon>
        <taxon>Fungi</taxon>
        <taxon>Dikarya</taxon>
        <taxon>Ascomycota</taxon>
        <taxon>Pezizomycotina</taxon>
        <taxon>Eurotiomycetes</taxon>
        <taxon>Eurotiomycetidae</taxon>
        <taxon>Onygenales</taxon>
        <taxon>Arthrodermataceae</taxon>
        <taxon>Trichophyton</taxon>
    </lineage>
</organism>
<feature type="non-terminal residue" evidence="2">
    <location>
        <position position="1"/>
    </location>
</feature>
<proteinExistence type="predicted"/>
<reference evidence="2" key="1">
    <citation type="submission" date="2014-02" db="EMBL/GenBank/DDBJ databases">
        <title>The Genome Sequence of Trichophyton rubrum (morphotype fischeri) CBS 288.86.</title>
        <authorList>
            <consortium name="The Broad Institute Genomics Platform"/>
            <person name="Cuomo C.A."/>
            <person name="White T.C."/>
            <person name="Graser Y."/>
            <person name="Martinez-Rossi N."/>
            <person name="Heitman J."/>
            <person name="Young S.K."/>
            <person name="Zeng Q."/>
            <person name="Gargeya S."/>
            <person name="Abouelleil A."/>
            <person name="Alvarado L."/>
            <person name="Chapman S.B."/>
            <person name="Gainer-Dewar J."/>
            <person name="Goldberg J."/>
            <person name="Griggs A."/>
            <person name="Gujja S."/>
            <person name="Hansen M."/>
            <person name="Howarth C."/>
            <person name="Imamovic A."/>
            <person name="Larimer J."/>
            <person name="Martinez D."/>
            <person name="Murphy C."/>
            <person name="Pearson M.D."/>
            <person name="Persinoti G."/>
            <person name="Poon T."/>
            <person name="Priest M."/>
            <person name="Roberts A.D."/>
            <person name="Saif S."/>
            <person name="Shea T.D."/>
            <person name="Sykes S.N."/>
            <person name="Wortman J."/>
            <person name="Nusbaum C."/>
            <person name="Birren B."/>
        </authorList>
    </citation>
    <scope>NUCLEOTIDE SEQUENCE [LARGE SCALE GENOMIC DNA]</scope>
    <source>
        <strain evidence="2">CBS 288.86</strain>
    </source>
</reference>
<dbReference type="AlphaFoldDB" id="A0A022WB39"/>
<protein>
    <submittedName>
        <fullName evidence="2">Uncharacterized protein</fullName>
    </submittedName>
</protein>
<dbReference type="EMBL" id="KK207753">
    <property type="protein sequence ID" value="EZF55356.1"/>
    <property type="molecule type" value="Genomic_DNA"/>
</dbReference>
<name>A0A022WB39_TRIRU</name>
<sequence>EKRQEQRRVSYIAADSLSSGNRKQKSTPNRYSNHGQKYNASTRKPQGPRE</sequence>
<dbReference type="Proteomes" id="UP000023758">
    <property type="component" value="Unassembled WGS sequence"/>
</dbReference>
<feature type="region of interest" description="Disordered" evidence="1">
    <location>
        <begin position="1"/>
        <end position="50"/>
    </location>
</feature>
<dbReference type="HOGENOM" id="CLU_3130055_0_0_1"/>
<evidence type="ECO:0000256" key="1">
    <source>
        <dbReference type="SAM" id="MobiDB-lite"/>
    </source>
</evidence>
<feature type="compositionally biased region" description="Polar residues" evidence="1">
    <location>
        <begin position="16"/>
        <end position="44"/>
    </location>
</feature>